<evidence type="ECO:0000313" key="8">
    <source>
        <dbReference type="Proteomes" id="UP000553632"/>
    </source>
</evidence>
<evidence type="ECO:0000256" key="4">
    <source>
        <dbReference type="ARBA" id="ARBA00022617"/>
    </source>
</evidence>
<keyword evidence="6" id="KW-0408">Iron</keyword>
<keyword evidence="8" id="KW-1185">Reference proteome</keyword>
<dbReference type="InterPro" id="IPR019795">
    <property type="entry name" value="Globin_bac-like_CS"/>
</dbReference>
<keyword evidence="5" id="KW-0479">Metal-binding</keyword>
<evidence type="ECO:0000256" key="5">
    <source>
        <dbReference type="ARBA" id="ARBA00022723"/>
    </source>
</evidence>
<evidence type="ECO:0000256" key="3">
    <source>
        <dbReference type="ARBA" id="ARBA00022448"/>
    </source>
</evidence>
<dbReference type="InterPro" id="IPR012292">
    <property type="entry name" value="Globin/Proto"/>
</dbReference>
<organism evidence="7 8">
    <name type="scientific">Perkinsus olseni</name>
    <name type="common">Perkinsus atlanticus</name>
    <dbReference type="NCBI Taxonomy" id="32597"/>
    <lineage>
        <taxon>Eukaryota</taxon>
        <taxon>Sar</taxon>
        <taxon>Alveolata</taxon>
        <taxon>Perkinsozoa</taxon>
        <taxon>Perkinsea</taxon>
        <taxon>Perkinsida</taxon>
        <taxon>Perkinsidae</taxon>
        <taxon>Perkinsus</taxon>
    </lineage>
</organism>
<dbReference type="SUPFAM" id="SSF46458">
    <property type="entry name" value="Globin-like"/>
    <property type="match status" value="1"/>
</dbReference>
<dbReference type="Pfam" id="PF01152">
    <property type="entry name" value="Bac_globin"/>
    <property type="match status" value="1"/>
</dbReference>
<accession>A0A7J6TTC7</accession>
<dbReference type="GO" id="GO:0019825">
    <property type="term" value="F:oxygen binding"/>
    <property type="evidence" value="ECO:0007669"/>
    <property type="project" value="InterPro"/>
</dbReference>
<dbReference type="InterPro" id="IPR009050">
    <property type="entry name" value="Globin-like_sf"/>
</dbReference>
<name>A0A7J6TTC7_PEROL</name>
<dbReference type="GO" id="GO:0020037">
    <property type="term" value="F:heme binding"/>
    <property type="evidence" value="ECO:0007669"/>
    <property type="project" value="InterPro"/>
</dbReference>
<comment type="caution">
    <text evidence="7">The sequence shown here is derived from an EMBL/GenBank/DDBJ whole genome shotgun (WGS) entry which is preliminary data.</text>
</comment>
<dbReference type="GO" id="GO:0046872">
    <property type="term" value="F:metal ion binding"/>
    <property type="evidence" value="ECO:0007669"/>
    <property type="project" value="UniProtKB-KW"/>
</dbReference>
<dbReference type="Gene3D" id="1.10.490.10">
    <property type="entry name" value="Globins"/>
    <property type="match status" value="1"/>
</dbReference>
<reference evidence="7 8" key="1">
    <citation type="submission" date="2020-04" db="EMBL/GenBank/DDBJ databases">
        <title>Perkinsus olseni comparative genomics.</title>
        <authorList>
            <person name="Bogema D.R."/>
        </authorList>
    </citation>
    <scope>NUCLEOTIDE SEQUENCE [LARGE SCALE GENOMIC DNA]</scope>
    <source>
        <strain evidence="7 8">ATCC PRA-207</strain>
    </source>
</reference>
<dbReference type="GO" id="GO:0015671">
    <property type="term" value="P:oxygen transport"/>
    <property type="evidence" value="ECO:0007669"/>
    <property type="project" value="InterPro"/>
</dbReference>
<comment type="similarity">
    <text evidence="2">Belongs to the truncated hemoglobin family. Group I subfamily.</text>
</comment>
<dbReference type="AlphaFoldDB" id="A0A7J6TTC7"/>
<evidence type="ECO:0000256" key="2">
    <source>
        <dbReference type="ARBA" id="ARBA00009660"/>
    </source>
</evidence>
<evidence type="ECO:0000256" key="6">
    <source>
        <dbReference type="ARBA" id="ARBA00023004"/>
    </source>
</evidence>
<comment type="cofactor">
    <cofactor evidence="1">
        <name>heme</name>
        <dbReference type="ChEBI" id="CHEBI:30413"/>
    </cofactor>
</comment>
<keyword evidence="4" id="KW-0349">Heme</keyword>
<keyword evidence="3" id="KW-0813">Transport</keyword>
<gene>
    <name evidence="7" type="ORF">FOZ63_014712</name>
</gene>
<proteinExistence type="inferred from homology"/>
<dbReference type="Proteomes" id="UP000553632">
    <property type="component" value="Unassembled WGS sequence"/>
</dbReference>
<evidence type="ECO:0000256" key="1">
    <source>
        <dbReference type="ARBA" id="ARBA00001971"/>
    </source>
</evidence>
<protein>
    <submittedName>
        <fullName evidence="7">Uncharacterized protein</fullName>
    </submittedName>
</protein>
<dbReference type="EMBL" id="JABANO010008752">
    <property type="protein sequence ID" value="KAF4748027.1"/>
    <property type="molecule type" value="Genomic_DNA"/>
</dbReference>
<dbReference type="InterPro" id="IPR001486">
    <property type="entry name" value="Hemoglobin_trunc"/>
</dbReference>
<sequence length="141" mass="15674">MAVATSSGPSSAMKDVGTNRLRDEIAKARDGIKQFKNMIKDAAEAAAAEEQTTMGFGALKKRMAHDDKTKTLYERIGGDLTLETAVEMAYGRALQDPRTRAYFEKNQRKMASIRQKMHQFLSGLMGGPVLYDEENVKPAHY</sequence>
<dbReference type="PROSITE" id="PS01213">
    <property type="entry name" value="GLOBIN_FAM_2"/>
    <property type="match status" value="1"/>
</dbReference>
<evidence type="ECO:0000313" key="7">
    <source>
        <dbReference type="EMBL" id="KAF4748027.1"/>
    </source>
</evidence>
<feature type="non-terminal residue" evidence="7">
    <location>
        <position position="141"/>
    </location>
</feature>